<evidence type="ECO:0000256" key="1">
    <source>
        <dbReference type="ARBA" id="ARBA00022658"/>
    </source>
</evidence>
<dbReference type="Gene3D" id="1.10.840.10">
    <property type="entry name" value="Ras guanine-nucleotide exchange factors catalytic domain"/>
    <property type="match status" value="1"/>
</dbReference>
<dbReference type="GO" id="GO:0005886">
    <property type="term" value="C:plasma membrane"/>
    <property type="evidence" value="ECO:0007669"/>
    <property type="project" value="TreeGrafter"/>
</dbReference>
<dbReference type="InterPro" id="IPR023578">
    <property type="entry name" value="Ras_GEF_dom_sf"/>
</dbReference>
<evidence type="ECO:0000259" key="5">
    <source>
        <dbReference type="PROSITE" id="PS50212"/>
    </source>
</evidence>
<dbReference type="InterPro" id="IPR019804">
    <property type="entry name" value="Ras_G-nucl-exch_fac_CS"/>
</dbReference>
<accession>U5EY05</accession>
<dbReference type="InterPro" id="IPR000651">
    <property type="entry name" value="Ras-like_Gua-exchang_fac_N"/>
</dbReference>
<dbReference type="CDD" id="cd00155">
    <property type="entry name" value="RasGEF"/>
    <property type="match status" value="1"/>
</dbReference>
<evidence type="ECO:0000256" key="3">
    <source>
        <dbReference type="SAM" id="MobiDB-lite"/>
    </source>
</evidence>
<feature type="compositionally biased region" description="Low complexity" evidence="3">
    <location>
        <begin position="320"/>
        <end position="335"/>
    </location>
</feature>
<dbReference type="InterPro" id="IPR001895">
    <property type="entry name" value="RASGEF_cat_dom"/>
</dbReference>
<dbReference type="GO" id="GO:0005085">
    <property type="term" value="F:guanyl-nucleotide exchange factor activity"/>
    <property type="evidence" value="ECO:0007669"/>
    <property type="project" value="UniProtKB-KW"/>
</dbReference>
<dbReference type="SMART" id="SM00229">
    <property type="entry name" value="RasGEFN"/>
    <property type="match status" value="1"/>
</dbReference>
<feature type="region of interest" description="Disordered" evidence="3">
    <location>
        <begin position="181"/>
        <end position="201"/>
    </location>
</feature>
<name>U5EY05_9DIPT</name>
<feature type="domain" description="Ras-GEF" evidence="4">
    <location>
        <begin position="568"/>
        <end position="813"/>
    </location>
</feature>
<protein>
    <submittedName>
        <fullName evidence="6">Putative guanine nucleotide exchange factor</fullName>
    </submittedName>
</protein>
<dbReference type="Gene3D" id="1.20.870.10">
    <property type="entry name" value="Son of sevenless (SoS) protein Chain: S domain 1"/>
    <property type="match status" value="1"/>
</dbReference>
<dbReference type="AlphaFoldDB" id="U5EY05"/>
<organism evidence="6">
    <name type="scientific">Corethrella appendiculata</name>
    <dbReference type="NCBI Taxonomy" id="1370023"/>
    <lineage>
        <taxon>Eukaryota</taxon>
        <taxon>Metazoa</taxon>
        <taxon>Ecdysozoa</taxon>
        <taxon>Arthropoda</taxon>
        <taxon>Hexapoda</taxon>
        <taxon>Insecta</taxon>
        <taxon>Pterygota</taxon>
        <taxon>Neoptera</taxon>
        <taxon>Endopterygota</taxon>
        <taxon>Diptera</taxon>
        <taxon>Nematocera</taxon>
        <taxon>Culicoidea</taxon>
        <taxon>Chaoboridae</taxon>
        <taxon>Corethrella</taxon>
    </lineage>
</organism>
<dbReference type="Pfam" id="PF00617">
    <property type="entry name" value="RasGEF"/>
    <property type="match status" value="1"/>
</dbReference>
<proteinExistence type="evidence at transcript level"/>
<sequence length="838" mass="95097">MDDEILKTVESVLGKNVQIVDCEKKSTIREEEIILINGIPVTLDGNDGDAIKKALMTGEIPPCELLNQILYRAGVLRQPVKLETSLSVKSSTVTTEDIKIARNGLILDERSCETKEDNYYTSESSEIWEPIGRIQRPKQEALTTKSVGDLGNFTNNFKNKLYVTTDIDDKLNTNQLRQSSICTESSSSNASNYSSSSRPVSNISNTSYDNLVCLSSPATNHLQQTQQKSIKQQKSLSCDSGNDDEVTITELDCDVVDGDSSGLLIKTQTTNSIQSASSFGCNDYSPSSLSYHEEPDFVLLNKINKNSSLLFDYIKPQHTSNNNNSRKNNDKNGSNTANLDELNDAELIEQNTLVYRDGNLISGSLDALIQHSVPTSDYYPDHNYLFAFLLSSRLFIKPHELLQQICDISQHQQQLNNNQLNQHNKNSPSLSRFACHFIRLLSDWIETFPYDFRDERVMHHVRTMTQKCINIDSKLRSEVSTLLQTLLQRLKNLEKYEEFLEKIEHDQQTLAGGGSDATTTNHHNDSKSHSLSSSSFSHHTSSSTSSMNSISSISSTLATPDITELSPSPAVLAHQLTHIELERLSYIGPEEFVQAFAKENPNLETSFKDMKKTKNLESYVHWFNRLSYVVATEIVKHPKKKQRVRIIEYWIETARESFNIGNFNTLMAIIAGLNLSPITRLKKTWSKIHSAKFSILEHQMDPTSNFSSYRSTLKAAMWRASGTDERQRIVIPFFSLLVKDLYFLNEGCSNKLPNGHINFEKFWQLAKQVNEFIGWKQATCPYEKNTKIIMFLQTNSILNENTLAMASFDCEPPENSLEKDRYKVLKHEQQQLQQQQHQ</sequence>
<feature type="domain" description="N-terminal Ras-GEF" evidence="5">
    <location>
        <begin position="356"/>
        <end position="491"/>
    </location>
</feature>
<dbReference type="PROSITE" id="PS50212">
    <property type="entry name" value="RASGEF_NTER"/>
    <property type="match status" value="1"/>
</dbReference>
<feature type="region of interest" description="Disordered" evidence="3">
    <location>
        <begin position="507"/>
        <end position="550"/>
    </location>
</feature>
<dbReference type="PANTHER" id="PTHR23113">
    <property type="entry name" value="GUANINE NUCLEOTIDE EXCHANGE FACTOR"/>
    <property type="match status" value="1"/>
</dbReference>
<dbReference type="EMBL" id="GANO01000668">
    <property type="protein sequence ID" value="JAB59203.1"/>
    <property type="molecule type" value="mRNA"/>
</dbReference>
<feature type="region of interest" description="Disordered" evidence="3">
    <location>
        <begin position="316"/>
        <end position="338"/>
    </location>
</feature>
<keyword evidence="1 2" id="KW-0344">Guanine-nucleotide releasing factor</keyword>
<evidence type="ECO:0000256" key="2">
    <source>
        <dbReference type="PROSITE-ProRule" id="PRU00168"/>
    </source>
</evidence>
<dbReference type="InterPro" id="IPR008937">
    <property type="entry name" value="Ras-like_GEF"/>
</dbReference>
<dbReference type="GO" id="GO:0007265">
    <property type="term" value="P:Ras protein signal transduction"/>
    <property type="evidence" value="ECO:0007669"/>
    <property type="project" value="TreeGrafter"/>
</dbReference>
<dbReference type="InterPro" id="IPR036964">
    <property type="entry name" value="RASGEF_cat_dom_sf"/>
</dbReference>
<dbReference type="CDD" id="cd06224">
    <property type="entry name" value="REM"/>
    <property type="match status" value="1"/>
</dbReference>
<feature type="compositionally biased region" description="Low complexity" evidence="3">
    <location>
        <begin position="529"/>
        <end position="550"/>
    </location>
</feature>
<reference evidence="6" key="1">
    <citation type="journal article" date="2014" name="Insect Biochem. Mol. Biol.">
        <title>An insight into the sialome of the frog biting fly, Corethrella appendiculata.</title>
        <authorList>
            <person name="Ribeiro J.M.C."/>
            <person name="Chagas A.C."/>
            <person name="Pham V.M."/>
            <person name="Lounibos L.P."/>
            <person name="Calvo E."/>
        </authorList>
    </citation>
    <scope>NUCLEOTIDE SEQUENCE</scope>
    <source>
        <tissue evidence="6">Salivary glands</tissue>
    </source>
</reference>
<dbReference type="PANTHER" id="PTHR23113:SF356">
    <property type="entry name" value="FI05912P-RELATED"/>
    <property type="match status" value="1"/>
</dbReference>
<dbReference type="PROSITE" id="PS50009">
    <property type="entry name" value="RASGEF_CAT"/>
    <property type="match status" value="1"/>
</dbReference>
<dbReference type="SMART" id="SM00147">
    <property type="entry name" value="RasGEF"/>
    <property type="match status" value="1"/>
</dbReference>
<evidence type="ECO:0000313" key="6">
    <source>
        <dbReference type="EMBL" id="JAB59203.1"/>
    </source>
</evidence>
<dbReference type="PROSITE" id="PS00720">
    <property type="entry name" value="RASGEF"/>
    <property type="match status" value="1"/>
</dbReference>
<dbReference type="Pfam" id="PF00618">
    <property type="entry name" value="RasGEF_N"/>
    <property type="match status" value="1"/>
</dbReference>
<dbReference type="SUPFAM" id="SSF48366">
    <property type="entry name" value="Ras GEF"/>
    <property type="match status" value="1"/>
</dbReference>
<evidence type="ECO:0000259" key="4">
    <source>
        <dbReference type="PROSITE" id="PS50009"/>
    </source>
</evidence>